<evidence type="ECO:0000313" key="4">
    <source>
        <dbReference type="Proteomes" id="UP000310636"/>
    </source>
</evidence>
<proteinExistence type="predicted"/>
<accession>A0A4S4BEM1</accession>
<dbReference type="InterPro" id="IPR026889">
    <property type="entry name" value="Zn_Tnp"/>
</dbReference>
<dbReference type="GO" id="GO:0004803">
    <property type="term" value="F:transposase activity"/>
    <property type="evidence" value="ECO:0007669"/>
    <property type="project" value="InterPro"/>
</dbReference>
<dbReference type="GO" id="GO:0006313">
    <property type="term" value="P:DNA transposition"/>
    <property type="evidence" value="ECO:0007669"/>
    <property type="project" value="InterPro"/>
</dbReference>
<dbReference type="OrthoDB" id="9791273at2"/>
<gene>
    <name evidence="3" type="ORF">E6C55_33130</name>
</gene>
<sequence>MEPNILKRILFDERGHWDEFVRKHQGKIRANVLKEVAKFRDCGNPKNGFKLLVCEGCHDLRLVPYRCKGRFCTTCSCGETEEWSRLLEEEVFQVNHRHVVMTIDEGLRDVFLKHRCLLKEFMDEAVRIVKEFFEKKHKVTPGIIAGLHTFGSRLNFNPHVHMLVTMGGMKQDGEWKTYDFVPFEMLRKQWQTVVLKLIRRNLNERDKKQVQARLQKAYSNNGEGFYVHAPKQKGNVKAQLGYMGRYIKRPAIAVSRIVDYDGEYVEFRYHDKTDGQEKTERIAVEAFIARLIRHIPDEHFKTIRYYGVYSRRTKALCRKLVGVWQEHARKWIVRAKRLLRRTWNQRQKEKTGRDPMTCVKCGCYYEYKGEVCLEEGQLKIKVALCANSKAVLERMIRDVAGVQEPKETREKEETRNRTAKQVPTGEIGGELYLFAM</sequence>
<dbReference type="PANTHER" id="PTHR37023:SF1">
    <property type="entry name" value="ISSOD25 TRANSPOSASE TNPA_ISSOD25"/>
    <property type="match status" value="1"/>
</dbReference>
<dbReference type="PANTHER" id="PTHR37023">
    <property type="entry name" value="TRANSPOSASE"/>
    <property type="match status" value="1"/>
</dbReference>
<name>A0A4S4BEM1_9BACL</name>
<protein>
    <submittedName>
        <fullName evidence="3">Transposase</fullName>
    </submittedName>
</protein>
<dbReference type="GO" id="GO:0003677">
    <property type="term" value="F:DNA binding"/>
    <property type="evidence" value="ECO:0007669"/>
    <property type="project" value="InterPro"/>
</dbReference>
<keyword evidence="4" id="KW-1185">Reference proteome</keyword>
<dbReference type="RefSeq" id="WP_136374109.1">
    <property type="nucleotide sequence ID" value="NZ_SSOB01000102.1"/>
</dbReference>
<dbReference type="Pfam" id="PF14319">
    <property type="entry name" value="Zn_Tnp_IS91"/>
    <property type="match status" value="1"/>
</dbReference>
<feature type="domain" description="Transposase IS801/IS1294" evidence="1">
    <location>
        <begin position="142"/>
        <end position="312"/>
    </location>
</feature>
<evidence type="ECO:0000259" key="1">
    <source>
        <dbReference type="Pfam" id="PF04986"/>
    </source>
</evidence>
<feature type="domain" description="Transposase zinc-binding" evidence="2">
    <location>
        <begin position="15"/>
        <end position="103"/>
    </location>
</feature>
<dbReference type="EMBL" id="SSOB01000102">
    <property type="protein sequence ID" value="THF72395.1"/>
    <property type="molecule type" value="Genomic_DNA"/>
</dbReference>
<comment type="caution">
    <text evidence="3">The sequence shown here is derived from an EMBL/GenBank/DDBJ whole genome shotgun (WGS) entry which is preliminary data.</text>
</comment>
<evidence type="ECO:0000313" key="3">
    <source>
        <dbReference type="EMBL" id="THF72395.1"/>
    </source>
</evidence>
<reference evidence="3 4" key="1">
    <citation type="submission" date="2019-04" db="EMBL/GenBank/DDBJ databases">
        <title>Cohnella sp. nov. isolated from preserved vegetables.</title>
        <authorList>
            <person name="Lin S.-Y."/>
            <person name="Hung M.-H."/>
            <person name="Young C.-C."/>
        </authorList>
    </citation>
    <scope>NUCLEOTIDE SEQUENCE [LARGE SCALE GENOMIC DNA]</scope>
    <source>
        <strain evidence="3 4">CC-MHH1044</strain>
    </source>
</reference>
<dbReference type="Proteomes" id="UP000310636">
    <property type="component" value="Unassembled WGS sequence"/>
</dbReference>
<dbReference type="AlphaFoldDB" id="A0A4S4BEM1"/>
<organism evidence="3 4">
    <name type="scientific">Cohnella fermenti</name>
    <dbReference type="NCBI Taxonomy" id="2565925"/>
    <lineage>
        <taxon>Bacteria</taxon>
        <taxon>Bacillati</taxon>
        <taxon>Bacillota</taxon>
        <taxon>Bacilli</taxon>
        <taxon>Bacillales</taxon>
        <taxon>Paenibacillaceae</taxon>
        <taxon>Cohnella</taxon>
    </lineage>
</organism>
<evidence type="ECO:0000259" key="2">
    <source>
        <dbReference type="Pfam" id="PF14319"/>
    </source>
</evidence>
<dbReference type="Pfam" id="PF04986">
    <property type="entry name" value="Y2_Tnp"/>
    <property type="match status" value="1"/>
</dbReference>
<dbReference type="InterPro" id="IPR007069">
    <property type="entry name" value="Transposase_32"/>
</dbReference>